<keyword evidence="3" id="KW-0238">DNA-binding</keyword>
<evidence type="ECO:0000256" key="2">
    <source>
        <dbReference type="ARBA" id="ARBA00023067"/>
    </source>
</evidence>
<dbReference type="GO" id="GO:0030261">
    <property type="term" value="P:chromosome condensation"/>
    <property type="evidence" value="ECO:0007669"/>
    <property type="project" value="UniProtKB-KW"/>
</dbReference>
<gene>
    <name evidence="5" type="ORF">RC54_05970</name>
</gene>
<dbReference type="Gene3D" id="4.10.520.10">
    <property type="entry name" value="IHF-like DNA-binding proteins"/>
    <property type="match status" value="1"/>
</dbReference>
<comment type="similarity">
    <text evidence="1 4">Belongs to the bacterial histone-like protein family.</text>
</comment>
<dbReference type="AlphaFoldDB" id="A0AAD0U540"/>
<dbReference type="PANTHER" id="PTHR33175">
    <property type="entry name" value="DNA-BINDING PROTEIN HU"/>
    <property type="match status" value="1"/>
</dbReference>
<dbReference type="EMBL" id="CP024996">
    <property type="protein sequence ID" value="AYR23398.1"/>
    <property type="molecule type" value="Genomic_DNA"/>
</dbReference>
<keyword evidence="2" id="KW-0226">DNA condensation</keyword>
<dbReference type="PANTHER" id="PTHR33175:SF3">
    <property type="entry name" value="DNA-BINDING PROTEIN HU-BETA"/>
    <property type="match status" value="1"/>
</dbReference>
<dbReference type="Pfam" id="PF00216">
    <property type="entry name" value="Bac_DNA_binding"/>
    <property type="match status" value="1"/>
</dbReference>
<dbReference type="Proteomes" id="UP000269199">
    <property type="component" value="Chromosome"/>
</dbReference>
<dbReference type="RefSeq" id="WP_082803128.1">
    <property type="nucleotide sequence ID" value="NZ_CP024996.1"/>
</dbReference>
<dbReference type="SMART" id="SM00411">
    <property type="entry name" value="BHL"/>
    <property type="match status" value="1"/>
</dbReference>
<dbReference type="SUPFAM" id="SSF47729">
    <property type="entry name" value="IHF-like DNA-binding proteins"/>
    <property type="match status" value="1"/>
</dbReference>
<evidence type="ECO:0008006" key="7">
    <source>
        <dbReference type="Google" id="ProtNLM"/>
    </source>
</evidence>
<evidence type="ECO:0000256" key="4">
    <source>
        <dbReference type="RuleBase" id="RU003939"/>
    </source>
</evidence>
<reference evidence="5 6" key="1">
    <citation type="submission" date="2017-11" db="EMBL/GenBank/DDBJ databases">
        <title>Complete genome sequence of Herbaspirillum rubrisubalbicans DSM 11543.</title>
        <authorList>
            <person name="Chen M."/>
            <person name="An Q."/>
        </authorList>
    </citation>
    <scope>NUCLEOTIDE SEQUENCE [LARGE SCALE GENOMIC DNA]</scope>
    <source>
        <strain evidence="5 6">DSM 11543</strain>
    </source>
</reference>
<evidence type="ECO:0000313" key="5">
    <source>
        <dbReference type="EMBL" id="AYR23398.1"/>
    </source>
</evidence>
<dbReference type="GO" id="GO:0003677">
    <property type="term" value="F:DNA binding"/>
    <property type="evidence" value="ECO:0007669"/>
    <property type="project" value="UniProtKB-KW"/>
</dbReference>
<name>A0AAD0U540_9BURK</name>
<evidence type="ECO:0000313" key="6">
    <source>
        <dbReference type="Proteomes" id="UP000269199"/>
    </source>
</evidence>
<evidence type="ECO:0000256" key="3">
    <source>
        <dbReference type="ARBA" id="ARBA00023125"/>
    </source>
</evidence>
<accession>A0AAD0U540</accession>
<sequence>MSKVHALKKEGRFSFADLGTFSVTERAARKGRNPATGEPIKIKASKSVRFKPAPALKEQIAKVKLKK</sequence>
<dbReference type="InterPro" id="IPR000119">
    <property type="entry name" value="Hist_DNA-bd"/>
</dbReference>
<dbReference type="GO" id="GO:0030527">
    <property type="term" value="F:structural constituent of chromatin"/>
    <property type="evidence" value="ECO:0007669"/>
    <property type="project" value="InterPro"/>
</dbReference>
<dbReference type="InterPro" id="IPR010992">
    <property type="entry name" value="IHF-like_DNA-bd_dom_sf"/>
</dbReference>
<organism evidence="5 6">
    <name type="scientific">Herbaspirillum rubrisubalbicans</name>
    <dbReference type="NCBI Taxonomy" id="80842"/>
    <lineage>
        <taxon>Bacteria</taxon>
        <taxon>Pseudomonadati</taxon>
        <taxon>Pseudomonadota</taxon>
        <taxon>Betaproteobacteria</taxon>
        <taxon>Burkholderiales</taxon>
        <taxon>Oxalobacteraceae</taxon>
        <taxon>Herbaspirillum</taxon>
    </lineage>
</organism>
<dbReference type="PRINTS" id="PR01727">
    <property type="entry name" value="DNABINDINGHU"/>
</dbReference>
<proteinExistence type="inferred from homology"/>
<dbReference type="GO" id="GO:0005829">
    <property type="term" value="C:cytosol"/>
    <property type="evidence" value="ECO:0007669"/>
    <property type="project" value="TreeGrafter"/>
</dbReference>
<evidence type="ECO:0000256" key="1">
    <source>
        <dbReference type="ARBA" id="ARBA00010529"/>
    </source>
</evidence>
<protein>
    <recommendedName>
        <fullName evidence="7">HU family DNA-binding protein</fullName>
    </recommendedName>
</protein>